<dbReference type="Pfam" id="PF04321">
    <property type="entry name" value="RmlD_sub_bind"/>
    <property type="match status" value="1"/>
</dbReference>
<organism evidence="2 3">
    <name type="scientific">Flavihumibacter stibioxidans</name>
    <dbReference type="NCBI Taxonomy" id="1834163"/>
    <lineage>
        <taxon>Bacteria</taxon>
        <taxon>Pseudomonadati</taxon>
        <taxon>Bacteroidota</taxon>
        <taxon>Chitinophagia</taxon>
        <taxon>Chitinophagales</taxon>
        <taxon>Chitinophagaceae</taxon>
        <taxon>Flavihumibacter</taxon>
    </lineage>
</organism>
<feature type="domain" description="RmlD-like substrate binding" evidence="1">
    <location>
        <begin position="3"/>
        <end position="286"/>
    </location>
</feature>
<name>A0ABR7MDW9_9BACT</name>
<dbReference type="Gene3D" id="3.40.50.720">
    <property type="entry name" value="NAD(P)-binding Rossmann-like Domain"/>
    <property type="match status" value="1"/>
</dbReference>
<protein>
    <submittedName>
        <fullName evidence="2">NAD(P)-dependent oxidoreductase</fullName>
    </submittedName>
</protein>
<dbReference type="EMBL" id="MBUA01000031">
    <property type="protein sequence ID" value="MBC6493142.1"/>
    <property type="molecule type" value="Genomic_DNA"/>
</dbReference>
<dbReference type="InterPro" id="IPR029903">
    <property type="entry name" value="RmlD-like-bd"/>
</dbReference>
<keyword evidence="3" id="KW-1185">Reference proteome</keyword>
<dbReference type="SUPFAM" id="SSF51735">
    <property type="entry name" value="NAD(P)-binding Rossmann-fold domains"/>
    <property type="match status" value="1"/>
</dbReference>
<sequence length="296" mass="32787">MEKILITGANGMVGQALVRLLSLKGYEVIATGKGPWRSPMPGGHIRYFEADITHPFQLREIMAGEKPAIVVHGAAMTQVDDCELKQNEAHSINVEATARLLLDAEEYSSFFIFLSTDFVFDGNKGMYSEDDDVNPVSWYGQTKVEAEAIVQTAEIPWAIVRTCLVFGKKELAGRHNLYSWVRESLELGKPIKVVDDQWRTPTYVEDLAAGIEIVIRKKIAGIWHISGKDQVTPYAMALKIAKSCGLDASLITRVTADTFTQPGKRPAKTGFDISKSSRELGFEPHSLDDIICRLNG</sequence>
<dbReference type="InterPro" id="IPR036291">
    <property type="entry name" value="NAD(P)-bd_dom_sf"/>
</dbReference>
<dbReference type="RefSeq" id="WP_187258461.1">
    <property type="nucleotide sequence ID" value="NZ_JBHULF010000006.1"/>
</dbReference>
<evidence type="ECO:0000259" key="1">
    <source>
        <dbReference type="Pfam" id="PF04321"/>
    </source>
</evidence>
<accession>A0ABR7MDW9</accession>
<proteinExistence type="predicted"/>
<dbReference type="PANTHER" id="PTHR43242">
    <property type="entry name" value="NAD(P)-BINDING ROSSMANN-FOLD SUPERFAMILY PROTEIN"/>
    <property type="match status" value="1"/>
</dbReference>
<reference evidence="2 3" key="1">
    <citation type="submission" date="2016-07" db="EMBL/GenBank/DDBJ databases">
        <title>Genome analysis of Flavihumibacter stibioxidans YS-17.</title>
        <authorList>
            <person name="Shi K."/>
            <person name="Han Y."/>
            <person name="Wang G."/>
        </authorList>
    </citation>
    <scope>NUCLEOTIDE SEQUENCE [LARGE SCALE GENOMIC DNA]</scope>
    <source>
        <strain evidence="2 3">YS-17</strain>
    </source>
</reference>
<comment type="caution">
    <text evidence="2">The sequence shown here is derived from an EMBL/GenBank/DDBJ whole genome shotgun (WGS) entry which is preliminary data.</text>
</comment>
<dbReference type="Proteomes" id="UP000765802">
    <property type="component" value="Unassembled WGS sequence"/>
</dbReference>
<dbReference type="CDD" id="cd05254">
    <property type="entry name" value="dTDP_HR_like_SDR_e"/>
    <property type="match status" value="1"/>
</dbReference>
<dbReference type="PANTHER" id="PTHR43242:SF1">
    <property type="entry name" value="NAD(P)-BINDING ROSSMANN-FOLD SUPERFAMILY PROTEIN"/>
    <property type="match status" value="1"/>
</dbReference>
<evidence type="ECO:0000313" key="3">
    <source>
        <dbReference type="Proteomes" id="UP000765802"/>
    </source>
</evidence>
<gene>
    <name evidence="2" type="ORF">BC349_18975</name>
</gene>
<evidence type="ECO:0000313" key="2">
    <source>
        <dbReference type="EMBL" id="MBC6493142.1"/>
    </source>
</evidence>